<accession>A0AAW0AGJ4</accession>
<keyword evidence="2" id="KW-1185">Reference proteome</keyword>
<dbReference type="Proteomes" id="UP001362999">
    <property type="component" value="Unassembled WGS sequence"/>
</dbReference>
<dbReference type="AlphaFoldDB" id="A0AAW0AGJ4"/>
<name>A0AAW0AGJ4_9AGAR</name>
<organism evidence="1 2">
    <name type="scientific">Favolaschia claudopus</name>
    <dbReference type="NCBI Taxonomy" id="2862362"/>
    <lineage>
        <taxon>Eukaryota</taxon>
        <taxon>Fungi</taxon>
        <taxon>Dikarya</taxon>
        <taxon>Basidiomycota</taxon>
        <taxon>Agaricomycotina</taxon>
        <taxon>Agaricomycetes</taxon>
        <taxon>Agaricomycetidae</taxon>
        <taxon>Agaricales</taxon>
        <taxon>Marasmiineae</taxon>
        <taxon>Mycenaceae</taxon>
        <taxon>Favolaschia</taxon>
    </lineage>
</organism>
<gene>
    <name evidence="1" type="ORF">R3P38DRAFT_3210899</name>
</gene>
<proteinExistence type="predicted"/>
<reference evidence="1 2" key="1">
    <citation type="journal article" date="2024" name="J Genomics">
        <title>Draft genome sequencing and assembly of Favolaschia claudopus CIRM-BRFM 2984 isolated from oak limbs.</title>
        <authorList>
            <person name="Navarro D."/>
            <person name="Drula E."/>
            <person name="Chaduli D."/>
            <person name="Cazenave R."/>
            <person name="Ahrendt S."/>
            <person name="Wang J."/>
            <person name="Lipzen A."/>
            <person name="Daum C."/>
            <person name="Barry K."/>
            <person name="Grigoriev I.V."/>
            <person name="Favel A."/>
            <person name="Rosso M.N."/>
            <person name="Martin F."/>
        </authorList>
    </citation>
    <scope>NUCLEOTIDE SEQUENCE [LARGE SCALE GENOMIC DNA]</scope>
    <source>
        <strain evidence="1 2">CIRM-BRFM 2984</strain>
    </source>
</reference>
<sequence length="190" mass="20409">MNVPHIAQQQAPNLTRHVVHSNPSTALSVYQNPGAVSAMYVVSGKVVSVYHNRPGGGPGMSSFHLGPVSTNDNDILWHTATVRVLSDIMVAEGFYTVPTQDKIYMSWLAGPNGRSGMAGLHQANLIAVDHAPPLTHLVPADLAVGTTVRALVQMCRHEKHSATGQLERYLYVLTLQSLEIVALANTLGTQ</sequence>
<comment type="caution">
    <text evidence="1">The sequence shown here is derived from an EMBL/GenBank/DDBJ whole genome shotgun (WGS) entry which is preliminary data.</text>
</comment>
<evidence type="ECO:0000313" key="1">
    <source>
        <dbReference type="EMBL" id="KAK7008188.1"/>
    </source>
</evidence>
<evidence type="ECO:0000313" key="2">
    <source>
        <dbReference type="Proteomes" id="UP001362999"/>
    </source>
</evidence>
<dbReference type="EMBL" id="JAWWNJ010000068">
    <property type="protein sequence ID" value="KAK7008188.1"/>
    <property type="molecule type" value="Genomic_DNA"/>
</dbReference>
<protein>
    <recommendedName>
        <fullName evidence="3">DOMON domain-containing protein</fullName>
    </recommendedName>
</protein>
<evidence type="ECO:0008006" key="3">
    <source>
        <dbReference type="Google" id="ProtNLM"/>
    </source>
</evidence>